<evidence type="ECO:0000259" key="12">
    <source>
        <dbReference type="PROSITE" id="PS50011"/>
    </source>
</evidence>
<evidence type="ECO:0000256" key="11">
    <source>
        <dbReference type="SAM" id="MobiDB-lite"/>
    </source>
</evidence>
<dbReference type="SUPFAM" id="SSF56112">
    <property type="entry name" value="Protein kinase-like (PK-like)"/>
    <property type="match status" value="1"/>
</dbReference>
<reference evidence="13 14" key="1">
    <citation type="submission" date="2020-05" db="EMBL/GenBank/DDBJ databases">
        <title>Identification and distribution of gene clusters putatively required for synthesis of sphingolipid metabolism inhibitors in phylogenetically diverse species of the filamentous fungus Fusarium.</title>
        <authorList>
            <person name="Kim H.-S."/>
            <person name="Busman M."/>
            <person name="Brown D.W."/>
            <person name="Divon H."/>
            <person name="Uhlig S."/>
            <person name="Proctor R.H."/>
        </authorList>
    </citation>
    <scope>NUCLEOTIDE SEQUENCE [LARGE SCALE GENOMIC DNA]</scope>
    <source>
        <strain evidence="13 14">NRRL 66235</strain>
    </source>
</reference>
<dbReference type="SMART" id="SM00220">
    <property type="entry name" value="S_TKc"/>
    <property type="match status" value="1"/>
</dbReference>
<keyword evidence="6 13" id="KW-0418">Kinase</keyword>
<evidence type="ECO:0000256" key="3">
    <source>
        <dbReference type="ARBA" id="ARBA00022527"/>
    </source>
</evidence>
<dbReference type="GO" id="GO:0005524">
    <property type="term" value="F:ATP binding"/>
    <property type="evidence" value="ECO:0007669"/>
    <property type="project" value="UniProtKB-UniRule"/>
</dbReference>
<dbReference type="Proteomes" id="UP000544331">
    <property type="component" value="Unassembled WGS sequence"/>
</dbReference>
<organism evidence="13 14">
    <name type="scientific">Fusarium mundagurra</name>
    <dbReference type="NCBI Taxonomy" id="1567541"/>
    <lineage>
        <taxon>Eukaryota</taxon>
        <taxon>Fungi</taxon>
        <taxon>Dikarya</taxon>
        <taxon>Ascomycota</taxon>
        <taxon>Pezizomycotina</taxon>
        <taxon>Sordariomycetes</taxon>
        <taxon>Hypocreomycetidae</taxon>
        <taxon>Hypocreales</taxon>
        <taxon>Nectriaceae</taxon>
        <taxon>Fusarium</taxon>
        <taxon>Fusarium fujikuroi species complex</taxon>
    </lineage>
</organism>
<feature type="compositionally biased region" description="Polar residues" evidence="11">
    <location>
        <begin position="709"/>
        <end position="719"/>
    </location>
</feature>
<dbReference type="Gene3D" id="1.10.510.10">
    <property type="entry name" value="Transferase(Phosphotransferase) domain 1"/>
    <property type="match status" value="1"/>
</dbReference>
<dbReference type="InterPro" id="IPR000719">
    <property type="entry name" value="Prot_kinase_dom"/>
</dbReference>
<dbReference type="PROSITE" id="PS00108">
    <property type="entry name" value="PROTEIN_KINASE_ST"/>
    <property type="match status" value="1"/>
</dbReference>
<evidence type="ECO:0000256" key="2">
    <source>
        <dbReference type="ARBA" id="ARBA00012513"/>
    </source>
</evidence>
<dbReference type="InterPro" id="IPR008271">
    <property type="entry name" value="Ser/Thr_kinase_AS"/>
</dbReference>
<evidence type="ECO:0000256" key="8">
    <source>
        <dbReference type="ARBA" id="ARBA00047899"/>
    </source>
</evidence>
<dbReference type="OrthoDB" id="248923at2759"/>
<keyword evidence="5 10" id="KW-0547">Nucleotide-binding</keyword>
<evidence type="ECO:0000256" key="9">
    <source>
        <dbReference type="ARBA" id="ARBA00048679"/>
    </source>
</evidence>
<evidence type="ECO:0000313" key="14">
    <source>
        <dbReference type="Proteomes" id="UP000544331"/>
    </source>
</evidence>
<dbReference type="CDD" id="cd00180">
    <property type="entry name" value="PKc"/>
    <property type="match status" value="1"/>
</dbReference>
<feature type="domain" description="Protein kinase" evidence="12">
    <location>
        <begin position="143"/>
        <end position="473"/>
    </location>
</feature>
<comment type="catalytic activity">
    <reaction evidence="8">
        <text>L-threonyl-[protein] + ATP = O-phospho-L-threonyl-[protein] + ADP + H(+)</text>
        <dbReference type="Rhea" id="RHEA:46608"/>
        <dbReference type="Rhea" id="RHEA-COMP:11060"/>
        <dbReference type="Rhea" id="RHEA-COMP:11605"/>
        <dbReference type="ChEBI" id="CHEBI:15378"/>
        <dbReference type="ChEBI" id="CHEBI:30013"/>
        <dbReference type="ChEBI" id="CHEBI:30616"/>
        <dbReference type="ChEBI" id="CHEBI:61977"/>
        <dbReference type="ChEBI" id="CHEBI:456216"/>
        <dbReference type="EC" id="2.7.11.1"/>
    </reaction>
</comment>
<feature type="binding site" evidence="10">
    <location>
        <position position="170"/>
    </location>
    <ligand>
        <name>ATP</name>
        <dbReference type="ChEBI" id="CHEBI:30616"/>
    </ligand>
</feature>
<dbReference type="InterPro" id="IPR017441">
    <property type="entry name" value="Protein_kinase_ATP_BS"/>
</dbReference>
<sequence length="839" mass="94444">MVDHRNVTATFATGARDSYPPTNDFIILSFHNLFIHPRASIFSISGFVTLWLLFDGATISRTATAPPTTSALPSASLSMGDWARGWTRVGQTGPTQHYGRVWEAERELQELSIIESWNDDDSWPGINKPLFNGPDAKRFDTKLAKLEDLGYGAFGRVEKVSYGSVCLARKRIPRRRGFTIDDLRKESLTMQKLDHRHVVKLVATYAPRTHELCLLIWPAAVCNLSTLLEDLEYLRMGEGDREDILERLDALDIKDLSAIEQSSEDQLLHSTTKCPLEFLRNTIGCIARALAYCHQNDVRHLDIKPSNILLKADRVYLADFGVSRDVSGQDQTMTEGVPGTERWRAPELYANNGSSMQLSDIYSLGLVFLNIATVLYNVRLAEFDEALRYPSRNTQEEQLREREQKLNTHLEKLTSHALVTPPFMFTYEGQETVRPRPVVNLIARMITPNPKNRLHAYKIDDKLSMLGGIHQIYHGECCKRPISWVEDKWDKKLTALTSLRKENDRLKQKVAELEGRDRTYESRVQREVDEHKQAVVMLQKKLKDMEDRCHMLEADNAKRRSSTSKPPSKMAMPRPYRSSTTNLESGPGLESSPKSKSTPVTPAARPAFQPWSRSYQRLPPEQRASPLQRQAVSPRPPNDITPRGSIEFPTSRSPSFTNISGYALRSRGSGSKLPLPVTPSRSETPNLNRDQSLTDSSMSSSVFSRHSIETNPTPLQSSPALDRNPLPMDSAKGPQWGQLSRQPNQPDARVVTPEPRPAPSEPSSPAFSMPFSTMSSPRTLRSDLASIDGDQTRRPSVPSLQSLKSWAEVANEGKKTLKVITRPRAHSNRSNRQLEAEPV</sequence>
<dbReference type="AlphaFoldDB" id="A0A8H5Y5D1"/>
<dbReference type="PANTHER" id="PTHR43671:SF98">
    <property type="entry name" value="SERINE_THREONINE-PROTEIN KINASE NEK11"/>
    <property type="match status" value="1"/>
</dbReference>
<gene>
    <name evidence="13" type="ORF">FMUND_12128</name>
</gene>
<evidence type="ECO:0000256" key="1">
    <source>
        <dbReference type="ARBA" id="ARBA00010886"/>
    </source>
</evidence>
<keyword evidence="3" id="KW-0723">Serine/threonine-protein kinase</keyword>
<feature type="region of interest" description="Disordered" evidence="11">
    <location>
        <begin position="552"/>
        <end position="800"/>
    </location>
</feature>
<comment type="catalytic activity">
    <reaction evidence="9">
        <text>L-seryl-[protein] + ATP = O-phospho-L-seryl-[protein] + ADP + H(+)</text>
        <dbReference type="Rhea" id="RHEA:17989"/>
        <dbReference type="Rhea" id="RHEA-COMP:9863"/>
        <dbReference type="Rhea" id="RHEA-COMP:11604"/>
        <dbReference type="ChEBI" id="CHEBI:15378"/>
        <dbReference type="ChEBI" id="CHEBI:29999"/>
        <dbReference type="ChEBI" id="CHEBI:30616"/>
        <dbReference type="ChEBI" id="CHEBI:83421"/>
        <dbReference type="ChEBI" id="CHEBI:456216"/>
        <dbReference type="EC" id="2.7.11.1"/>
    </reaction>
</comment>
<dbReference type="PROSITE" id="PS00107">
    <property type="entry name" value="PROTEIN_KINASE_ATP"/>
    <property type="match status" value="1"/>
</dbReference>
<dbReference type="PANTHER" id="PTHR43671">
    <property type="entry name" value="SERINE/THREONINE-PROTEIN KINASE NEK"/>
    <property type="match status" value="1"/>
</dbReference>
<evidence type="ECO:0000256" key="10">
    <source>
        <dbReference type="PROSITE-ProRule" id="PRU10141"/>
    </source>
</evidence>
<evidence type="ECO:0000256" key="5">
    <source>
        <dbReference type="ARBA" id="ARBA00022741"/>
    </source>
</evidence>
<feature type="compositionally biased region" description="Polar residues" evidence="11">
    <location>
        <begin position="648"/>
        <end position="660"/>
    </location>
</feature>
<protein>
    <recommendedName>
        <fullName evidence="2">non-specific serine/threonine protein kinase</fullName>
        <ecNumber evidence="2">2.7.11.1</ecNumber>
    </recommendedName>
</protein>
<keyword evidence="14" id="KW-1185">Reference proteome</keyword>
<dbReference type="GO" id="GO:0004674">
    <property type="term" value="F:protein serine/threonine kinase activity"/>
    <property type="evidence" value="ECO:0007669"/>
    <property type="project" value="UniProtKB-KW"/>
</dbReference>
<dbReference type="Pfam" id="PF00069">
    <property type="entry name" value="Pkinase"/>
    <property type="match status" value="1"/>
</dbReference>
<evidence type="ECO:0000256" key="7">
    <source>
        <dbReference type="ARBA" id="ARBA00022840"/>
    </source>
</evidence>
<dbReference type="EC" id="2.7.11.1" evidence="2"/>
<feature type="compositionally biased region" description="Polar residues" evidence="11">
    <location>
        <begin position="679"/>
        <end position="690"/>
    </location>
</feature>
<accession>A0A8H5Y5D1</accession>
<proteinExistence type="inferred from homology"/>
<evidence type="ECO:0000256" key="6">
    <source>
        <dbReference type="ARBA" id="ARBA00022777"/>
    </source>
</evidence>
<evidence type="ECO:0000313" key="13">
    <source>
        <dbReference type="EMBL" id="KAF5705451.1"/>
    </source>
</evidence>
<dbReference type="PROSITE" id="PS50011">
    <property type="entry name" value="PROTEIN_KINASE_DOM"/>
    <property type="match status" value="1"/>
</dbReference>
<dbReference type="GO" id="GO:0005634">
    <property type="term" value="C:nucleus"/>
    <property type="evidence" value="ECO:0007669"/>
    <property type="project" value="TreeGrafter"/>
</dbReference>
<dbReference type="InterPro" id="IPR011009">
    <property type="entry name" value="Kinase-like_dom_sf"/>
</dbReference>
<dbReference type="InterPro" id="IPR050660">
    <property type="entry name" value="NEK_Ser/Thr_kinase"/>
</dbReference>
<evidence type="ECO:0000256" key="4">
    <source>
        <dbReference type="ARBA" id="ARBA00022679"/>
    </source>
</evidence>
<feature type="compositionally biased region" description="Low complexity" evidence="11">
    <location>
        <begin position="763"/>
        <end position="778"/>
    </location>
</feature>
<keyword evidence="7 10" id="KW-0067">ATP-binding</keyword>
<feature type="compositionally biased region" description="Low complexity" evidence="11">
    <location>
        <begin position="691"/>
        <end position="705"/>
    </location>
</feature>
<dbReference type="Gene3D" id="3.30.200.20">
    <property type="entry name" value="Phosphorylase Kinase, domain 1"/>
    <property type="match status" value="1"/>
</dbReference>
<feature type="compositionally biased region" description="Low complexity" evidence="11">
    <location>
        <begin position="591"/>
        <end position="602"/>
    </location>
</feature>
<dbReference type="EMBL" id="JAAOAN010000483">
    <property type="protein sequence ID" value="KAF5705451.1"/>
    <property type="molecule type" value="Genomic_DNA"/>
</dbReference>
<comment type="caution">
    <text evidence="13">The sequence shown here is derived from an EMBL/GenBank/DDBJ whole genome shotgun (WGS) entry which is preliminary data.</text>
</comment>
<name>A0A8H5Y5D1_9HYPO</name>
<comment type="similarity">
    <text evidence="1">Belongs to the protein kinase superfamily. NEK Ser/Thr protein kinase family. NIMA subfamily.</text>
</comment>
<keyword evidence="4" id="KW-0808">Transferase</keyword>